<evidence type="ECO:0000256" key="2">
    <source>
        <dbReference type="ARBA" id="ARBA00022963"/>
    </source>
</evidence>
<feature type="region of interest" description="Disordered" evidence="4">
    <location>
        <begin position="33"/>
        <end position="74"/>
    </location>
</feature>
<protein>
    <submittedName>
        <fullName evidence="6">Acetylhydrolase</fullName>
    </submittedName>
</protein>
<feature type="compositionally biased region" description="Basic and acidic residues" evidence="4">
    <location>
        <begin position="405"/>
        <end position="415"/>
    </location>
</feature>
<dbReference type="PANTHER" id="PTHR10272">
    <property type="entry name" value="PLATELET-ACTIVATING FACTOR ACETYLHYDROLASE"/>
    <property type="match status" value="1"/>
</dbReference>
<dbReference type="Gene3D" id="3.40.50.1820">
    <property type="entry name" value="alpha/beta hydrolase"/>
    <property type="match status" value="1"/>
</dbReference>
<comment type="caution">
    <text evidence="6">The sequence shown here is derived from an EMBL/GenBank/DDBJ whole genome shotgun (WGS) entry which is preliminary data.</text>
</comment>
<keyword evidence="1 6" id="KW-0378">Hydrolase</keyword>
<organism evidence="6 7">
    <name type="scientific">Streptomyces silvensis</name>
    <dbReference type="NCBI Taxonomy" id="1765722"/>
    <lineage>
        <taxon>Bacteria</taxon>
        <taxon>Bacillati</taxon>
        <taxon>Actinomycetota</taxon>
        <taxon>Actinomycetes</taxon>
        <taxon>Kitasatosporales</taxon>
        <taxon>Streptomycetaceae</taxon>
        <taxon>Streptomyces</taxon>
    </lineage>
</organism>
<feature type="chain" id="PRO_5006937030" evidence="5">
    <location>
        <begin position="37"/>
        <end position="415"/>
    </location>
</feature>
<sequence>MLTSTQPRRRSGAVAALLACALAGGAAGLTTTGAHAAPAPAPASDSDSASAGNARAAARLSLSEPTGPHAVGRTTLHLADHTRRDPWVPGAGARELLVTLYHPALKGTGTPSRYMTTEGARLLLEDRGIDLPAQVLGGTRTHSRTGAVPAPGRYPLVILSPGFSVPGTTLTGLAEDLASRGYVVAVTDHAYEAVGVSFPGKGILPCAACGRVDGNTFSAAAKGRGKDLSFVLDALLGKRGEHGGAGPEWRHSGLIDARRVGAAGHSLGGAGAAAATAGDARIRAVANLDGPFADAGSAAGLSGRPVLMLGTAADHSPAGADRTWDRAWSALTGWKRWATVSGADHFAFTDLAPLAGQLGEDDPDGLPGHRAAKITNTYVRAFFDRHLRGLPRPVLDGPSGAHPEVAFHDPAPRGR</sequence>
<dbReference type="STRING" id="1765722.AT728_10815"/>
<evidence type="ECO:0000256" key="5">
    <source>
        <dbReference type="SAM" id="SignalP"/>
    </source>
</evidence>
<keyword evidence="7" id="KW-1185">Reference proteome</keyword>
<keyword evidence="5" id="KW-0732">Signal</keyword>
<accession>A0A0W7X4P7</accession>
<dbReference type="SUPFAM" id="SSF53474">
    <property type="entry name" value="alpha/beta-Hydrolases"/>
    <property type="match status" value="1"/>
</dbReference>
<dbReference type="Proteomes" id="UP000054804">
    <property type="component" value="Unassembled WGS sequence"/>
</dbReference>
<feature type="compositionally biased region" description="Low complexity" evidence="4">
    <location>
        <begin position="33"/>
        <end position="62"/>
    </location>
</feature>
<dbReference type="Pfam" id="PF03403">
    <property type="entry name" value="PAF-AH_p_II"/>
    <property type="match status" value="1"/>
</dbReference>
<keyword evidence="2" id="KW-0442">Lipid degradation</keyword>
<reference evidence="6 7" key="1">
    <citation type="submission" date="2015-12" db="EMBL/GenBank/DDBJ databases">
        <title>Draft genome sequence of Streptomyces silvensis ATCC 53525, a producer of novel hormone antagonists.</title>
        <authorList>
            <person name="Johnston C.W."/>
            <person name="Li Y."/>
            <person name="Magarvey N.A."/>
        </authorList>
    </citation>
    <scope>NUCLEOTIDE SEQUENCE [LARGE SCALE GENOMIC DNA]</scope>
    <source>
        <strain evidence="6 7">ATCC 53525</strain>
    </source>
</reference>
<dbReference type="EMBL" id="LOCL01000033">
    <property type="protein sequence ID" value="KUF17852.1"/>
    <property type="molecule type" value="Genomic_DNA"/>
</dbReference>
<dbReference type="GO" id="GO:0003847">
    <property type="term" value="F:1-alkyl-2-acetylglycerophosphocholine esterase activity"/>
    <property type="evidence" value="ECO:0007669"/>
    <property type="project" value="TreeGrafter"/>
</dbReference>
<evidence type="ECO:0000256" key="4">
    <source>
        <dbReference type="SAM" id="MobiDB-lite"/>
    </source>
</evidence>
<dbReference type="RefSeq" id="WP_058848287.1">
    <property type="nucleotide sequence ID" value="NZ_LOCL01000033.1"/>
</dbReference>
<dbReference type="InterPro" id="IPR029058">
    <property type="entry name" value="AB_hydrolase_fold"/>
</dbReference>
<keyword evidence="3" id="KW-0443">Lipid metabolism</keyword>
<dbReference type="PANTHER" id="PTHR10272:SF0">
    <property type="entry name" value="PLATELET-ACTIVATING FACTOR ACETYLHYDROLASE"/>
    <property type="match status" value="1"/>
</dbReference>
<dbReference type="OrthoDB" id="569821at2"/>
<feature type="region of interest" description="Disordered" evidence="4">
    <location>
        <begin position="394"/>
        <end position="415"/>
    </location>
</feature>
<proteinExistence type="predicted"/>
<dbReference type="AlphaFoldDB" id="A0A0W7X4P7"/>
<evidence type="ECO:0000313" key="7">
    <source>
        <dbReference type="Proteomes" id="UP000054804"/>
    </source>
</evidence>
<gene>
    <name evidence="6" type="ORF">AT728_10815</name>
</gene>
<evidence type="ECO:0000256" key="3">
    <source>
        <dbReference type="ARBA" id="ARBA00023098"/>
    </source>
</evidence>
<evidence type="ECO:0000256" key="1">
    <source>
        <dbReference type="ARBA" id="ARBA00022801"/>
    </source>
</evidence>
<feature type="signal peptide" evidence="5">
    <location>
        <begin position="1"/>
        <end position="36"/>
    </location>
</feature>
<evidence type="ECO:0000313" key="6">
    <source>
        <dbReference type="EMBL" id="KUF17852.1"/>
    </source>
</evidence>
<name>A0A0W7X4P7_9ACTN</name>
<dbReference type="GO" id="GO:0016042">
    <property type="term" value="P:lipid catabolic process"/>
    <property type="evidence" value="ECO:0007669"/>
    <property type="project" value="UniProtKB-KW"/>
</dbReference>